<organism evidence="9 10">
    <name type="scientific">Meridianimarinicoccus marinus</name>
    <dbReference type="NCBI Taxonomy" id="3231483"/>
    <lineage>
        <taxon>Bacteria</taxon>
        <taxon>Pseudomonadati</taxon>
        <taxon>Pseudomonadota</taxon>
        <taxon>Alphaproteobacteria</taxon>
        <taxon>Rhodobacterales</taxon>
        <taxon>Paracoccaceae</taxon>
        <taxon>Meridianimarinicoccus</taxon>
    </lineage>
</organism>
<evidence type="ECO:0000256" key="1">
    <source>
        <dbReference type="ARBA" id="ARBA00001974"/>
    </source>
</evidence>
<accession>A0ABV3LA49</accession>
<comment type="caution">
    <text evidence="9">The sequence shown here is derived from an EMBL/GenBank/DDBJ whole genome shotgun (WGS) entry which is preliminary data.</text>
</comment>
<comment type="pathway">
    <text evidence="2">Cofactor biosynthesis; ubiquinone biosynthesis.</text>
</comment>
<dbReference type="PANTHER" id="PTHR43876">
    <property type="entry name" value="UBIQUINONE BIOSYNTHESIS MONOOXYGENASE COQ6, MITOCHONDRIAL"/>
    <property type="match status" value="1"/>
</dbReference>
<reference evidence="9 10" key="1">
    <citation type="submission" date="2024-07" db="EMBL/GenBank/DDBJ databases">
        <authorList>
            <person name="Kang M."/>
        </authorList>
    </citation>
    <scope>NUCLEOTIDE SEQUENCE [LARGE SCALE GENOMIC DNA]</scope>
    <source>
        <strain evidence="9 10">DFM31</strain>
    </source>
</reference>
<dbReference type="InterPro" id="IPR036188">
    <property type="entry name" value="FAD/NAD-bd_sf"/>
</dbReference>
<feature type="domain" description="FAD-binding" evidence="8">
    <location>
        <begin position="6"/>
        <end position="343"/>
    </location>
</feature>
<keyword evidence="7" id="KW-0503">Monooxygenase</keyword>
<evidence type="ECO:0000313" key="9">
    <source>
        <dbReference type="EMBL" id="MEV8467927.1"/>
    </source>
</evidence>
<evidence type="ECO:0000256" key="7">
    <source>
        <dbReference type="ARBA" id="ARBA00023033"/>
    </source>
</evidence>
<evidence type="ECO:0000259" key="8">
    <source>
        <dbReference type="Pfam" id="PF01494"/>
    </source>
</evidence>
<evidence type="ECO:0000256" key="6">
    <source>
        <dbReference type="ARBA" id="ARBA00023002"/>
    </source>
</evidence>
<keyword evidence="4" id="KW-0285">Flavoprotein</keyword>
<comment type="cofactor">
    <cofactor evidence="1">
        <name>FAD</name>
        <dbReference type="ChEBI" id="CHEBI:57692"/>
    </cofactor>
</comment>
<dbReference type="SUPFAM" id="SSF51905">
    <property type="entry name" value="FAD/NAD(P)-binding domain"/>
    <property type="match status" value="1"/>
</dbReference>
<keyword evidence="10" id="KW-1185">Reference proteome</keyword>
<evidence type="ECO:0000256" key="3">
    <source>
        <dbReference type="ARBA" id="ARBA00005349"/>
    </source>
</evidence>
<dbReference type="InterPro" id="IPR010971">
    <property type="entry name" value="UbiH/COQ6"/>
</dbReference>
<dbReference type="InterPro" id="IPR051205">
    <property type="entry name" value="UbiH/COQ6_monooxygenase"/>
</dbReference>
<sequence length="408" mass="43887">MNRIYDAVIVGGSLTGASLALALARVGLTVAVIDALPKDTQTERDFDGRSYALALASVRMLKALDLWAPLAGDAQPMLHIKVTDGRAGEGPSRFGLHFDCGELEEGPMGHMVEDRHLRRALLAALECTPGITHLPATRVTEQATDGPLAQLTLDSGKTLQAHLLVGADGRTGPVAARAGIARKVTDYRQTALVCAISHEKPHHGTAHQFFMPPGPLAILPLKGNRSSIVWSESAEQAAAIHALDDADYLSVLRPRFGDFLGQIALEGRRYTYPLTLVLAEHFTAHRLALVGDSAHGMHPIAGQGFNAGLRDVAALAEVLAEARRRGEDIGRADVLDRYARWRRFDTAALAFTTDTLNRLFSNDNPLLRLGRDLGLGLVGATPVLRRAFMREAAGLTGNLPRLLRGESV</sequence>
<keyword evidence="9" id="KW-0830">Ubiquinone</keyword>
<comment type="similarity">
    <text evidence="3">Belongs to the UbiH/COQ6 family.</text>
</comment>
<keyword evidence="6" id="KW-0560">Oxidoreductase</keyword>
<dbReference type="EMBL" id="JBFBVU010000019">
    <property type="protein sequence ID" value="MEV8467927.1"/>
    <property type="molecule type" value="Genomic_DNA"/>
</dbReference>
<proteinExistence type="inferred from homology"/>
<dbReference type="PRINTS" id="PR00420">
    <property type="entry name" value="RNGMNOXGNASE"/>
</dbReference>
<name>A0ABV3LA49_9RHOB</name>
<dbReference type="RefSeq" id="WP_366193838.1">
    <property type="nucleotide sequence ID" value="NZ_JBFBVU010000019.1"/>
</dbReference>
<dbReference type="PROSITE" id="PS01304">
    <property type="entry name" value="UBIH"/>
    <property type="match status" value="1"/>
</dbReference>
<evidence type="ECO:0000256" key="5">
    <source>
        <dbReference type="ARBA" id="ARBA00022827"/>
    </source>
</evidence>
<dbReference type="Proteomes" id="UP001553161">
    <property type="component" value="Unassembled WGS sequence"/>
</dbReference>
<protein>
    <submittedName>
        <fullName evidence="9">UbiH/UbiF/VisC/COQ6 family ubiquinone biosynthesis hydroxylase</fullName>
    </submittedName>
</protein>
<evidence type="ECO:0000256" key="4">
    <source>
        <dbReference type="ARBA" id="ARBA00022630"/>
    </source>
</evidence>
<dbReference type="PANTHER" id="PTHR43876:SF7">
    <property type="entry name" value="UBIQUINONE BIOSYNTHESIS MONOOXYGENASE COQ6, MITOCHONDRIAL"/>
    <property type="match status" value="1"/>
</dbReference>
<evidence type="ECO:0000256" key="2">
    <source>
        <dbReference type="ARBA" id="ARBA00004749"/>
    </source>
</evidence>
<dbReference type="Pfam" id="PF01494">
    <property type="entry name" value="FAD_binding_3"/>
    <property type="match status" value="1"/>
</dbReference>
<dbReference type="InterPro" id="IPR002938">
    <property type="entry name" value="FAD-bd"/>
</dbReference>
<dbReference type="Gene3D" id="3.50.50.60">
    <property type="entry name" value="FAD/NAD(P)-binding domain"/>
    <property type="match status" value="2"/>
</dbReference>
<dbReference type="NCBIfam" id="TIGR01988">
    <property type="entry name" value="Ubi-OHases"/>
    <property type="match status" value="1"/>
</dbReference>
<dbReference type="InterPro" id="IPR018168">
    <property type="entry name" value="Ubi_Hdrlase_CS"/>
</dbReference>
<gene>
    <name evidence="9" type="ORF">AB0T83_14200</name>
</gene>
<evidence type="ECO:0000313" key="10">
    <source>
        <dbReference type="Proteomes" id="UP001553161"/>
    </source>
</evidence>
<keyword evidence="5" id="KW-0274">FAD</keyword>